<gene>
    <name evidence="1" type="ORF">SAMN04489868_1642</name>
</gene>
<evidence type="ECO:0000313" key="2">
    <source>
        <dbReference type="Proteomes" id="UP000198668"/>
    </source>
</evidence>
<reference evidence="1 2" key="1">
    <citation type="submission" date="2016-10" db="EMBL/GenBank/DDBJ databases">
        <authorList>
            <person name="de Groot N.N."/>
        </authorList>
    </citation>
    <scope>NUCLEOTIDE SEQUENCE [LARGE SCALE GENOMIC DNA]</scope>
    <source>
        <strain evidence="1 2">DSM 27630</strain>
    </source>
</reference>
<dbReference type="EMBL" id="FOQE01000064">
    <property type="protein sequence ID" value="SFH92928.1"/>
    <property type="molecule type" value="Genomic_DNA"/>
</dbReference>
<dbReference type="AlphaFoldDB" id="A0A1I3E268"/>
<protein>
    <submittedName>
        <fullName evidence="1">Uncharacterized protein</fullName>
    </submittedName>
</protein>
<organism evidence="1 2">
    <name type="scientific">Pisciglobus halotolerans</name>
    <dbReference type="NCBI Taxonomy" id="745365"/>
    <lineage>
        <taxon>Bacteria</taxon>
        <taxon>Bacillati</taxon>
        <taxon>Bacillota</taxon>
        <taxon>Bacilli</taxon>
        <taxon>Lactobacillales</taxon>
        <taxon>Carnobacteriaceae</taxon>
    </lineage>
</organism>
<keyword evidence="2" id="KW-1185">Reference proteome</keyword>
<proteinExistence type="predicted"/>
<name>A0A1I3E268_9LACT</name>
<sequence>MALQKKRKPERIESFYPKNTFSYMNIEQSQKPSLDNNENPITLPETDYRRINGTKSSSARLWIDTLNRLNALVTMQYAESINELIIIMLDNFEDRLDDHDKTYQELLLKMYNTKRK</sequence>
<accession>A0A1I3E268</accession>
<dbReference type="RefSeq" id="WP_092093817.1">
    <property type="nucleotide sequence ID" value="NZ_FOQE01000064.1"/>
</dbReference>
<dbReference type="Proteomes" id="UP000198668">
    <property type="component" value="Unassembled WGS sequence"/>
</dbReference>
<evidence type="ECO:0000313" key="1">
    <source>
        <dbReference type="EMBL" id="SFH92928.1"/>
    </source>
</evidence>